<feature type="domain" description="Cas12f1-like TNB" evidence="9">
    <location>
        <begin position="292"/>
        <end position="360"/>
    </location>
</feature>
<evidence type="ECO:0000259" key="9">
    <source>
        <dbReference type="Pfam" id="PF07282"/>
    </source>
</evidence>
<keyword evidence="3" id="KW-0815">Transposition</keyword>
<keyword evidence="5" id="KW-0862">Zinc</keyword>
<dbReference type="InterPro" id="IPR010095">
    <property type="entry name" value="Cas12f1-like_TNB"/>
</dbReference>
<evidence type="ECO:0000259" key="8">
    <source>
        <dbReference type="Pfam" id="PF01385"/>
    </source>
</evidence>
<feature type="domain" description="Transposase putative helix-turn-helix" evidence="10">
    <location>
        <begin position="1"/>
        <end position="49"/>
    </location>
</feature>
<evidence type="ECO:0000256" key="2">
    <source>
        <dbReference type="ARBA" id="ARBA00011044"/>
    </source>
</evidence>
<dbReference type="Proteomes" id="UP000184184">
    <property type="component" value="Unassembled WGS sequence"/>
</dbReference>
<dbReference type="NCBIfam" id="NF040570">
    <property type="entry name" value="guided_TnpB"/>
    <property type="match status" value="1"/>
</dbReference>
<evidence type="ECO:0000313" key="11">
    <source>
        <dbReference type="EMBL" id="SHM46243.1"/>
    </source>
</evidence>
<dbReference type="InterPro" id="IPR051399">
    <property type="entry name" value="RNA-guided_DNA_endo/Transpos"/>
</dbReference>
<reference evidence="11 12" key="1">
    <citation type="submission" date="2016-11" db="EMBL/GenBank/DDBJ databases">
        <authorList>
            <person name="Jaros S."/>
            <person name="Januszkiewicz K."/>
            <person name="Wedrychowicz H."/>
        </authorList>
    </citation>
    <scope>NUCLEOTIDE SEQUENCE [LARGE SCALE GENOMIC DNA]</scope>
    <source>
        <strain evidence="11 12">CGMCC 1.10681</strain>
    </source>
</reference>
<evidence type="ECO:0000259" key="10">
    <source>
        <dbReference type="Pfam" id="PF12323"/>
    </source>
</evidence>
<name>A0A1M7J010_9BACI</name>
<dbReference type="OrthoDB" id="56768at2"/>
<keyword evidence="4" id="KW-0479">Metal-binding</keyword>
<accession>A0A1M7J010</accession>
<protein>
    <submittedName>
        <fullName evidence="11">Putative transposase</fullName>
    </submittedName>
</protein>
<dbReference type="Pfam" id="PF01385">
    <property type="entry name" value="OrfB_IS605"/>
    <property type="match status" value="1"/>
</dbReference>
<evidence type="ECO:0000256" key="4">
    <source>
        <dbReference type="ARBA" id="ARBA00022723"/>
    </source>
</evidence>
<dbReference type="InterPro" id="IPR021027">
    <property type="entry name" value="Transposase_put_HTH"/>
</dbReference>
<dbReference type="GO" id="GO:0032196">
    <property type="term" value="P:transposition"/>
    <property type="evidence" value="ECO:0007669"/>
    <property type="project" value="UniProtKB-KW"/>
</dbReference>
<keyword evidence="6" id="KW-0238">DNA-binding</keyword>
<organism evidence="11 12">
    <name type="scientific">Gracilibacillus kekensis</name>
    <dbReference type="NCBI Taxonomy" id="1027249"/>
    <lineage>
        <taxon>Bacteria</taxon>
        <taxon>Bacillati</taxon>
        <taxon>Bacillota</taxon>
        <taxon>Bacilli</taxon>
        <taxon>Bacillales</taxon>
        <taxon>Bacillaceae</taxon>
        <taxon>Gracilibacillus</taxon>
    </lineage>
</organism>
<keyword evidence="7" id="KW-0233">DNA recombination</keyword>
<dbReference type="NCBIfam" id="TIGR01766">
    <property type="entry name" value="IS200/IS605 family accessory protein TnpB-like domain"/>
    <property type="match status" value="1"/>
</dbReference>
<evidence type="ECO:0000256" key="6">
    <source>
        <dbReference type="ARBA" id="ARBA00023125"/>
    </source>
</evidence>
<dbReference type="Pfam" id="PF12323">
    <property type="entry name" value="HTH_OrfB_IS605"/>
    <property type="match status" value="1"/>
</dbReference>
<comment type="similarity">
    <text evidence="1">In the C-terminal section; belongs to the transposase 35 family.</text>
</comment>
<sequence>MAVQHKAYQYRIFPNKQQQNFILQSFGCSRFVFNHFLEKIKNRDEENQKTLQVNAFKNELKSMKTGYVWLKLVDSISLQASIEHLNDAMVRFFKKQNNFPQFKSRKHPVKSYTTKSVNGNVKVTKTHIKLPKVGWIRYANSRPLPDSAVIKHVVVRQNAAGKYFVSINVKEEVKKRDKTNQTIGLDMGLTHFVIDSNGNKINNERYFQSLEKKLVKAQRSLSRKQKFSNNWHKQKKKIATIHEKVVNKRKDFQHKLSSELVQQYDVIAIEDLSVSDMLKDKLFSKSIQDASWSEFTTMLAYKCDWYGKELVKVGKHFPSTQICSSCKQKHSITKDTSIRVWTCPTCQTNHDRDINAAVNILEEGMHLSTVGATGIA</sequence>
<dbReference type="AlphaFoldDB" id="A0A1M7J010"/>
<dbReference type="PANTHER" id="PTHR30405:SF25">
    <property type="entry name" value="RNA-GUIDED DNA ENDONUCLEASE INSQ-RELATED"/>
    <property type="match status" value="1"/>
</dbReference>
<evidence type="ECO:0000256" key="5">
    <source>
        <dbReference type="ARBA" id="ARBA00022833"/>
    </source>
</evidence>
<dbReference type="GO" id="GO:0006310">
    <property type="term" value="P:DNA recombination"/>
    <property type="evidence" value="ECO:0007669"/>
    <property type="project" value="UniProtKB-KW"/>
</dbReference>
<keyword evidence="12" id="KW-1185">Reference proteome</keyword>
<evidence type="ECO:0000313" key="12">
    <source>
        <dbReference type="Proteomes" id="UP000184184"/>
    </source>
</evidence>
<dbReference type="GO" id="GO:0046872">
    <property type="term" value="F:metal ion binding"/>
    <property type="evidence" value="ECO:0007669"/>
    <property type="project" value="UniProtKB-KW"/>
</dbReference>
<dbReference type="NCBIfam" id="NF038281">
    <property type="entry name" value="IS200_TnpB"/>
    <property type="match status" value="1"/>
</dbReference>
<dbReference type="PANTHER" id="PTHR30405">
    <property type="entry name" value="TRANSPOSASE"/>
    <property type="match status" value="1"/>
</dbReference>
<dbReference type="GO" id="GO:0003677">
    <property type="term" value="F:DNA binding"/>
    <property type="evidence" value="ECO:0007669"/>
    <property type="project" value="UniProtKB-KW"/>
</dbReference>
<comment type="similarity">
    <text evidence="2">In the N-terminal section; belongs to the transposase 2 family.</text>
</comment>
<evidence type="ECO:0000256" key="1">
    <source>
        <dbReference type="ARBA" id="ARBA00008761"/>
    </source>
</evidence>
<dbReference type="Pfam" id="PF07282">
    <property type="entry name" value="Cas12f1-like_TNB"/>
    <property type="match status" value="1"/>
</dbReference>
<dbReference type="InterPro" id="IPR053522">
    <property type="entry name" value="RNA-guided_endonuclease_TnpB"/>
</dbReference>
<evidence type="ECO:0000256" key="7">
    <source>
        <dbReference type="ARBA" id="ARBA00023172"/>
    </source>
</evidence>
<gene>
    <name evidence="11" type="ORF">SAMN05216179_0206</name>
</gene>
<dbReference type="EMBL" id="FRCZ01000001">
    <property type="protein sequence ID" value="SHM46243.1"/>
    <property type="molecule type" value="Genomic_DNA"/>
</dbReference>
<proteinExistence type="inferred from homology"/>
<evidence type="ECO:0000256" key="3">
    <source>
        <dbReference type="ARBA" id="ARBA00022578"/>
    </source>
</evidence>
<feature type="domain" description="Probable transposase IS891/IS1136/IS1341" evidence="8">
    <location>
        <begin position="167"/>
        <end position="279"/>
    </location>
</feature>
<dbReference type="RefSeq" id="WP_073198830.1">
    <property type="nucleotide sequence ID" value="NZ_FRCZ01000001.1"/>
</dbReference>
<dbReference type="InterPro" id="IPR001959">
    <property type="entry name" value="Transposase"/>
</dbReference>